<dbReference type="SMART" id="SM00858">
    <property type="entry name" value="SAF"/>
    <property type="match status" value="1"/>
</dbReference>
<dbReference type="Gene3D" id="3.20.20.70">
    <property type="entry name" value="Aldolase class I"/>
    <property type="match status" value="1"/>
</dbReference>
<dbReference type="InterPro" id="IPR013132">
    <property type="entry name" value="PseI/NeuA/B-like_N"/>
</dbReference>
<keyword evidence="2" id="KW-0808">Transferase</keyword>
<sequence>MIAEMSANHGGRIENALELVRQSAAAGADCVKIQTYTADSMTIDCNNQYFRIQGGLWDGYKLYDLYKEAGTPYEWQGRIKEECEKCGIDFLSTPFDDHAVDFLENIGAEAYKIASFELVDIPLIEYTASKGKPVIISTGMGSLEEIEDAIDACRRMGNNQIVLLKCCSEYPAPWKDMHLGNIPDMKQRFHLPVGLSDHSAGSLGAVVGVTLGACVVEKHVKLPDVESVDSKFSMEISEFAQMVKDVRNAKLIAKGPDYTLTVGEKASTVFRRSLFAVKDIKSDEQISRENVRSIRPGYGVKPKYGERIYGSYGLEIKKGEPITEDMLNKIKKQ</sequence>
<dbReference type="InterPro" id="IPR020030">
    <property type="entry name" value="Pseudaminic_synth_PseI"/>
</dbReference>
<reference evidence="2 3" key="1">
    <citation type="submission" date="2019-07" db="EMBL/GenBank/DDBJ databases">
        <title>Draft genome sequences of 15 bacterial species constituting the stable defined intestinal microbiota of the GM15 gnotobiotic mouse model.</title>
        <authorList>
            <person name="Elie C."/>
            <person name="Mathieu A."/>
            <person name="Saliou A."/>
            <person name="Darnaud M."/>
            <person name="Leulier F."/>
            <person name="Tamellini A."/>
        </authorList>
    </citation>
    <scope>NUCLEOTIDE SEQUENCE [LARGE SCALE GENOMIC DNA]</scope>
    <source>
        <strain evidence="3">ASF 502</strain>
    </source>
</reference>
<name>A0A9X5C6L7_9FIRM</name>
<dbReference type="Gene3D" id="3.90.1210.10">
    <property type="entry name" value="Antifreeze-like/N-acetylneuraminic acid synthase C-terminal domain"/>
    <property type="match status" value="1"/>
</dbReference>
<dbReference type="EC" id="2.5.1.97" evidence="2"/>
<dbReference type="SUPFAM" id="SSF51569">
    <property type="entry name" value="Aldolase"/>
    <property type="match status" value="1"/>
</dbReference>
<dbReference type="GO" id="GO:0047444">
    <property type="term" value="F:N-acylneuraminate-9-phosphate synthase activity"/>
    <property type="evidence" value="ECO:0007669"/>
    <property type="project" value="TreeGrafter"/>
</dbReference>
<dbReference type="EMBL" id="VIRB01000055">
    <property type="protein sequence ID" value="NDO68716.1"/>
    <property type="molecule type" value="Genomic_DNA"/>
</dbReference>
<dbReference type="InterPro" id="IPR013785">
    <property type="entry name" value="Aldolase_TIM"/>
</dbReference>
<accession>A0A9X5C6L7</accession>
<feature type="domain" description="AFP-like" evidence="1">
    <location>
        <begin position="273"/>
        <end position="318"/>
    </location>
</feature>
<dbReference type="InterPro" id="IPR036732">
    <property type="entry name" value="AFP_Neu5c_C_sf"/>
</dbReference>
<dbReference type="CDD" id="cd11615">
    <property type="entry name" value="SAF_NeuB_like"/>
    <property type="match status" value="1"/>
</dbReference>
<dbReference type="Pfam" id="PF03102">
    <property type="entry name" value="NeuB"/>
    <property type="match status" value="1"/>
</dbReference>
<dbReference type="InterPro" id="IPR006190">
    <property type="entry name" value="SAF_AFP_Neu5Ac"/>
</dbReference>
<dbReference type="InterPro" id="IPR057736">
    <property type="entry name" value="SAF_PseI/NeuA/NeuB"/>
</dbReference>
<gene>
    <name evidence="2" type="primary">pseI</name>
    <name evidence="2" type="ORF">FMM80_08490</name>
</gene>
<dbReference type="InterPro" id="IPR013974">
    <property type="entry name" value="SAF"/>
</dbReference>
<proteinExistence type="predicted"/>
<dbReference type="Proteomes" id="UP000474104">
    <property type="component" value="Unassembled WGS sequence"/>
</dbReference>
<dbReference type="AlphaFoldDB" id="A0A9X5C6L7"/>
<evidence type="ECO:0000313" key="3">
    <source>
        <dbReference type="Proteomes" id="UP000474104"/>
    </source>
</evidence>
<dbReference type="PANTHER" id="PTHR42966">
    <property type="entry name" value="N-ACETYLNEURAMINATE SYNTHASE"/>
    <property type="match status" value="1"/>
</dbReference>
<comment type="caution">
    <text evidence="2">The sequence shown here is derived from an EMBL/GenBank/DDBJ whole genome shotgun (WGS) entry which is preliminary data.</text>
</comment>
<evidence type="ECO:0000313" key="2">
    <source>
        <dbReference type="EMBL" id="NDO68716.1"/>
    </source>
</evidence>
<dbReference type="NCBIfam" id="TIGR03586">
    <property type="entry name" value="PseI"/>
    <property type="match status" value="1"/>
</dbReference>
<dbReference type="PANTHER" id="PTHR42966:SF2">
    <property type="entry name" value="PSEUDAMINIC ACID SYNTHASE"/>
    <property type="match status" value="1"/>
</dbReference>
<dbReference type="InterPro" id="IPR051690">
    <property type="entry name" value="PseI-like"/>
</dbReference>
<dbReference type="SUPFAM" id="SSF51269">
    <property type="entry name" value="AFP III-like domain"/>
    <property type="match status" value="1"/>
</dbReference>
<evidence type="ECO:0000259" key="1">
    <source>
        <dbReference type="PROSITE" id="PS50844"/>
    </source>
</evidence>
<dbReference type="PROSITE" id="PS50844">
    <property type="entry name" value="AFP_LIKE"/>
    <property type="match status" value="1"/>
</dbReference>
<protein>
    <submittedName>
        <fullName evidence="2">Pseudaminic acid synthase</fullName>
        <ecNumber evidence="2">2.5.1.97</ecNumber>
    </submittedName>
</protein>
<organism evidence="2 3">
    <name type="scientific">Schaedlerella arabinosiphila</name>
    <dbReference type="NCBI Taxonomy" id="2044587"/>
    <lineage>
        <taxon>Bacteria</taxon>
        <taxon>Bacillati</taxon>
        <taxon>Bacillota</taxon>
        <taxon>Clostridia</taxon>
        <taxon>Lachnospirales</taxon>
        <taxon>Lachnospiraceae</taxon>
        <taxon>Schaedlerella</taxon>
    </lineage>
</organism>
<dbReference type="OrthoDB" id="9814210at2"/>
<dbReference type="Pfam" id="PF08666">
    <property type="entry name" value="SAF"/>
    <property type="match status" value="1"/>
</dbReference>
<dbReference type="GO" id="GO:0016051">
    <property type="term" value="P:carbohydrate biosynthetic process"/>
    <property type="evidence" value="ECO:0007669"/>
    <property type="project" value="InterPro"/>
</dbReference>